<accession>A0A8I2YPX3</accession>
<evidence type="ECO:0000313" key="2">
    <source>
        <dbReference type="EMBL" id="KAG6374812.1"/>
    </source>
</evidence>
<dbReference type="Gene3D" id="3.30.1330.40">
    <property type="entry name" value="RutC-like"/>
    <property type="match status" value="1"/>
</dbReference>
<dbReference type="OrthoDB" id="309640at2759"/>
<name>A0A8I2YPX3_9AGAM</name>
<dbReference type="PANTHER" id="PTHR11803">
    <property type="entry name" value="2-IMINOBUTANOATE/2-IMINOPROPANOATE DEAMINASE RIDA"/>
    <property type="match status" value="1"/>
</dbReference>
<dbReference type="CDD" id="cd00448">
    <property type="entry name" value="YjgF_YER057c_UK114_family"/>
    <property type="match status" value="1"/>
</dbReference>
<dbReference type="EMBL" id="JAGFBS010000017">
    <property type="protein sequence ID" value="KAG6374812.1"/>
    <property type="molecule type" value="Genomic_DNA"/>
</dbReference>
<gene>
    <name evidence="2" type="ORF">JVT61DRAFT_4196</name>
</gene>
<proteinExistence type="inferred from homology"/>
<dbReference type="SUPFAM" id="SSF55298">
    <property type="entry name" value="YjgF-like"/>
    <property type="match status" value="1"/>
</dbReference>
<dbReference type="Proteomes" id="UP000683000">
    <property type="component" value="Unassembled WGS sequence"/>
</dbReference>
<evidence type="ECO:0000313" key="3">
    <source>
        <dbReference type="Proteomes" id="UP000683000"/>
    </source>
</evidence>
<dbReference type="PANTHER" id="PTHR11803:SF58">
    <property type="entry name" value="PROTEIN HMF1-RELATED"/>
    <property type="match status" value="1"/>
</dbReference>
<dbReference type="GO" id="GO:0019239">
    <property type="term" value="F:deaminase activity"/>
    <property type="evidence" value="ECO:0007669"/>
    <property type="project" value="TreeGrafter"/>
</dbReference>
<protein>
    <submittedName>
        <fullName evidence="2">YjgF-like protein</fullName>
    </submittedName>
</protein>
<evidence type="ECO:0000256" key="1">
    <source>
        <dbReference type="ARBA" id="ARBA00010552"/>
    </source>
</evidence>
<dbReference type="GO" id="GO:0005829">
    <property type="term" value="C:cytosol"/>
    <property type="evidence" value="ECO:0007669"/>
    <property type="project" value="TreeGrafter"/>
</dbReference>
<organism evidence="2 3">
    <name type="scientific">Boletus reticuloceps</name>
    <dbReference type="NCBI Taxonomy" id="495285"/>
    <lineage>
        <taxon>Eukaryota</taxon>
        <taxon>Fungi</taxon>
        <taxon>Dikarya</taxon>
        <taxon>Basidiomycota</taxon>
        <taxon>Agaricomycotina</taxon>
        <taxon>Agaricomycetes</taxon>
        <taxon>Agaricomycetidae</taxon>
        <taxon>Boletales</taxon>
        <taxon>Boletineae</taxon>
        <taxon>Boletaceae</taxon>
        <taxon>Boletoideae</taxon>
        <taxon>Boletus</taxon>
    </lineage>
</organism>
<dbReference type="Pfam" id="PF01042">
    <property type="entry name" value="Ribonuc_L-PSP"/>
    <property type="match status" value="1"/>
</dbReference>
<keyword evidence="3" id="KW-1185">Reference proteome</keyword>
<dbReference type="InterPro" id="IPR006175">
    <property type="entry name" value="YjgF/YER057c/UK114"/>
</dbReference>
<comment type="similarity">
    <text evidence="1">Belongs to the RutC family.</text>
</comment>
<dbReference type="InterPro" id="IPR035959">
    <property type="entry name" value="RutC-like_sf"/>
</dbReference>
<reference evidence="2" key="1">
    <citation type="submission" date="2021-03" db="EMBL/GenBank/DDBJ databases">
        <title>Evolutionary innovations through gain and loss of genes in the ectomycorrhizal Boletales.</title>
        <authorList>
            <person name="Wu G."/>
            <person name="Miyauchi S."/>
            <person name="Morin E."/>
            <person name="Yang Z.-L."/>
            <person name="Xu J."/>
            <person name="Martin F.M."/>
        </authorList>
    </citation>
    <scope>NUCLEOTIDE SEQUENCE</scope>
    <source>
        <strain evidence="2">BR01</strain>
    </source>
</reference>
<dbReference type="AlphaFoldDB" id="A0A8I2YPX3"/>
<comment type="caution">
    <text evidence="2">The sequence shown here is derived from an EMBL/GenBank/DDBJ whole genome shotgun (WGS) entry which is preliminary data.</text>
</comment>
<sequence length="131" mass="14330">MPKQVINNVAGATPPLPVFSHAVISNGHVYVSGSIGSDEEYNIVGGVQQQARAALDNMKAILEGAGSGLEHIVKVTVYLTNMVRDFGIFNEVYAEMWERCLRGRALVLRPCPWEQFVEVECIAELAPGDEE</sequence>